<keyword evidence="3" id="KW-1185">Reference proteome</keyword>
<dbReference type="Gene3D" id="3.40.630.30">
    <property type="match status" value="1"/>
</dbReference>
<accession>A0A2G1VP15</accession>
<dbReference type="InterPro" id="IPR000182">
    <property type="entry name" value="GNAT_dom"/>
</dbReference>
<dbReference type="PANTHER" id="PTHR43792">
    <property type="entry name" value="GNAT FAMILY, PUTATIVE (AFU_ORTHOLOGUE AFUA_3G00765)-RELATED-RELATED"/>
    <property type="match status" value="1"/>
</dbReference>
<dbReference type="InterPro" id="IPR051531">
    <property type="entry name" value="N-acetyltransferase"/>
</dbReference>
<evidence type="ECO:0000313" key="3">
    <source>
        <dbReference type="Proteomes" id="UP000229433"/>
    </source>
</evidence>
<proteinExistence type="predicted"/>
<dbReference type="EMBL" id="NQXA01000013">
    <property type="protein sequence ID" value="PHQ28507.1"/>
    <property type="molecule type" value="Genomic_DNA"/>
</dbReference>
<dbReference type="AlphaFoldDB" id="A0A2G1VP15"/>
<gene>
    <name evidence="2" type="ORF">CJ305_14535</name>
</gene>
<dbReference type="Proteomes" id="UP000229433">
    <property type="component" value="Unassembled WGS sequence"/>
</dbReference>
<organism evidence="2 3">
    <name type="scientific">Leeuwenhoekiella nanhaiensis</name>
    <dbReference type="NCBI Taxonomy" id="1655491"/>
    <lineage>
        <taxon>Bacteria</taxon>
        <taxon>Pseudomonadati</taxon>
        <taxon>Bacteroidota</taxon>
        <taxon>Flavobacteriia</taxon>
        <taxon>Flavobacteriales</taxon>
        <taxon>Flavobacteriaceae</taxon>
        <taxon>Leeuwenhoekiella</taxon>
    </lineage>
</organism>
<feature type="domain" description="N-acetyltransferase" evidence="1">
    <location>
        <begin position="14"/>
        <end position="179"/>
    </location>
</feature>
<dbReference type="PANTHER" id="PTHR43792:SF9">
    <property type="entry name" value="RIBOSOMAL-PROTEIN-ALANINE ACETYLTRANSFERASE"/>
    <property type="match status" value="1"/>
</dbReference>
<dbReference type="InterPro" id="IPR016181">
    <property type="entry name" value="Acyl_CoA_acyltransferase"/>
</dbReference>
<comment type="caution">
    <text evidence="2">The sequence shown here is derived from an EMBL/GenBank/DDBJ whole genome shotgun (WGS) entry which is preliminary data.</text>
</comment>
<dbReference type="SUPFAM" id="SSF55729">
    <property type="entry name" value="Acyl-CoA N-acyltransferases (Nat)"/>
    <property type="match status" value="1"/>
</dbReference>
<protein>
    <submittedName>
        <fullName evidence="2">GNAT family N-acetyltransferase</fullName>
    </submittedName>
</protein>
<evidence type="ECO:0000259" key="1">
    <source>
        <dbReference type="PROSITE" id="PS51186"/>
    </source>
</evidence>
<dbReference type="PROSITE" id="PS51186">
    <property type="entry name" value="GNAT"/>
    <property type="match status" value="1"/>
</dbReference>
<name>A0A2G1VP15_9FLAO</name>
<sequence>MLHAPFPILKTQRLLLRQMIQEDLENIYKGLSNPQVIKHYGVSYDSLEATQEQMLWFKNQEETQSGIWWAICDLKDQNFYGACGFNDKNDQQQKAEIGFWLLPQFWGKGFITEALPAICTYAFEKLHLNRIEAFVETENTPSKKVLEKMNFIKEGTMHEYEVKNGRSIDLDVYALLNKD</sequence>
<dbReference type="Pfam" id="PF13302">
    <property type="entry name" value="Acetyltransf_3"/>
    <property type="match status" value="1"/>
</dbReference>
<keyword evidence="2" id="KW-0808">Transferase</keyword>
<dbReference type="RefSeq" id="WP_099647024.1">
    <property type="nucleotide sequence ID" value="NZ_KZ319295.1"/>
</dbReference>
<evidence type="ECO:0000313" key="2">
    <source>
        <dbReference type="EMBL" id="PHQ28507.1"/>
    </source>
</evidence>
<reference evidence="2 3" key="1">
    <citation type="submission" date="2017-08" db="EMBL/GenBank/DDBJ databases">
        <title>The whole genome shortgun sequences of strain Leeuwenhoekiella nanhaiensis G18 from the South China Sea.</title>
        <authorList>
            <person name="Liu Q."/>
        </authorList>
    </citation>
    <scope>NUCLEOTIDE SEQUENCE [LARGE SCALE GENOMIC DNA]</scope>
    <source>
        <strain evidence="2 3">G18</strain>
    </source>
</reference>
<dbReference type="OrthoDB" id="9811523at2"/>
<dbReference type="GO" id="GO:0008999">
    <property type="term" value="F:protein-N-terminal-alanine acetyltransferase activity"/>
    <property type="evidence" value="ECO:0007669"/>
    <property type="project" value="TreeGrafter"/>
</dbReference>
<dbReference type="GO" id="GO:0005737">
    <property type="term" value="C:cytoplasm"/>
    <property type="evidence" value="ECO:0007669"/>
    <property type="project" value="TreeGrafter"/>
</dbReference>